<feature type="transmembrane region" description="Helical" evidence="1">
    <location>
        <begin position="130"/>
        <end position="155"/>
    </location>
</feature>
<dbReference type="VEuPathDB" id="TrichDB:TVAG_080450"/>
<organism evidence="2 3">
    <name type="scientific">Trichomonas vaginalis (strain ATCC PRA-98 / G3)</name>
    <dbReference type="NCBI Taxonomy" id="412133"/>
    <lineage>
        <taxon>Eukaryota</taxon>
        <taxon>Metamonada</taxon>
        <taxon>Parabasalia</taxon>
        <taxon>Trichomonadida</taxon>
        <taxon>Trichomonadidae</taxon>
        <taxon>Trichomonas</taxon>
    </lineage>
</organism>
<dbReference type="VEuPathDB" id="TrichDB:TVAGG3_0260170"/>
<feature type="transmembrane region" description="Helical" evidence="1">
    <location>
        <begin position="277"/>
        <end position="300"/>
    </location>
</feature>
<feature type="transmembrane region" description="Helical" evidence="1">
    <location>
        <begin position="202"/>
        <end position="218"/>
    </location>
</feature>
<keyword evidence="3" id="KW-1185">Reference proteome</keyword>
<feature type="transmembrane region" description="Helical" evidence="1">
    <location>
        <begin position="87"/>
        <end position="110"/>
    </location>
</feature>
<dbReference type="EMBL" id="DS113874">
    <property type="protein sequence ID" value="EAX94139.1"/>
    <property type="molecule type" value="Genomic_DNA"/>
</dbReference>
<feature type="transmembrane region" description="Helical" evidence="1">
    <location>
        <begin position="167"/>
        <end position="190"/>
    </location>
</feature>
<proteinExistence type="predicted"/>
<reference evidence="2" key="1">
    <citation type="submission" date="2006-10" db="EMBL/GenBank/DDBJ databases">
        <authorList>
            <person name="Amadeo P."/>
            <person name="Zhao Q."/>
            <person name="Wortman J."/>
            <person name="Fraser-Liggett C."/>
            <person name="Carlton J."/>
        </authorList>
    </citation>
    <scope>NUCLEOTIDE SEQUENCE</scope>
    <source>
        <strain evidence="2">G3</strain>
    </source>
</reference>
<protein>
    <recommendedName>
        <fullName evidence="4">THH1/TOM1/TOM3 domain-containing protein</fullName>
    </recommendedName>
</protein>
<name>A2FLT6_TRIV3</name>
<accession>A2FLT6</accession>
<evidence type="ECO:0000313" key="2">
    <source>
        <dbReference type="EMBL" id="EAX94139.1"/>
    </source>
</evidence>
<reference evidence="2" key="2">
    <citation type="journal article" date="2007" name="Science">
        <title>Draft genome sequence of the sexually transmitted pathogen Trichomonas vaginalis.</title>
        <authorList>
            <person name="Carlton J.M."/>
            <person name="Hirt R.P."/>
            <person name="Silva J.C."/>
            <person name="Delcher A.L."/>
            <person name="Schatz M."/>
            <person name="Zhao Q."/>
            <person name="Wortman J.R."/>
            <person name="Bidwell S.L."/>
            <person name="Alsmark U.C.M."/>
            <person name="Besteiro S."/>
            <person name="Sicheritz-Ponten T."/>
            <person name="Noel C.J."/>
            <person name="Dacks J.B."/>
            <person name="Foster P.G."/>
            <person name="Simillion C."/>
            <person name="Van de Peer Y."/>
            <person name="Miranda-Saavedra D."/>
            <person name="Barton G.J."/>
            <person name="Westrop G.D."/>
            <person name="Mueller S."/>
            <person name="Dessi D."/>
            <person name="Fiori P.L."/>
            <person name="Ren Q."/>
            <person name="Paulsen I."/>
            <person name="Zhang H."/>
            <person name="Bastida-Corcuera F.D."/>
            <person name="Simoes-Barbosa A."/>
            <person name="Brown M.T."/>
            <person name="Hayes R.D."/>
            <person name="Mukherjee M."/>
            <person name="Okumura C.Y."/>
            <person name="Schneider R."/>
            <person name="Smith A.J."/>
            <person name="Vanacova S."/>
            <person name="Villalvazo M."/>
            <person name="Haas B.J."/>
            <person name="Pertea M."/>
            <person name="Feldblyum T.V."/>
            <person name="Utterback T.R."/>
            <person name="Shu C.L."/>
            <person name="Osoegawa K."/>
            <person name="de Jong P.J."/>
            <person name="Hrdy I."/>
            <person name="Horvathova L."/>
            <person name="Zubacova Z."/>
            <person name="Dolezal P."/>
            <person name="Malik S.B."/>
            <person name="Logsdon J.M. Jr."/>
            <person name="Henze K."/>
            <person name="Gupta A."/>
            <person name="Wang C.C."/>
            <person name="Dunne R.L."/>
            <person name="Upcroft J.A."/>
            <person name="Upcroft P."/>
            <person name="White O."/>
            <person name="Salzberg S.L."/>
            <person name="Tang P."/>
            <person name="Chiu C.-H."/>
            <person name="Lee Y.-S."/>
            <person name="Embley T.M."/>
            <person name="Coombs G.H."/>
            <person name="Mottram J.C."/>
            <person name="Tachezy J."/>
            <person name="Fraser-Liggett C.M."/>
            <person name="Johnson P.J."/>
        </authorList>
    </citation>
    <scope>NUCLEOTIDE SEQUENCE [LARGE SCALE GENOMIC DNA]</scope>
    <source>
        <strain evidence="2">G3</strain>
    </source>
</reference>
<dbReference type="KEGG" id="tva:4751866"/>
<sequence>MYLFKRLIKFIDRMSLFNFFEQCLKMNITDFQNESHLYVYSDIKATFVTDFIFAALFIIFGIIYLLFTIRQTCEEKGEVEGQFEAQISYITAVFCKGLGLFITGLFLAIRTPKPGNHDFWDRYSVLPGGIPGYVTAIAYCFIFFSWCSVCFDSLEKDSVKFYSRSKWVLMTLISLVCVFFTISIICMLTINPETFHKVEATIAILRDLIIFFLFSLYLRRIFKLFEEPCPGWSSPETKLLFICITLIVSLIIRPISIGIYTLWIYPPNHDKRSEFATTYLIIYLIEILITEIVPIGSIGITRLTGSMQKTAKSEDVAQFLAIS</sequence>
<feature type="transmembrane region" description="Helical" evidence="1">
    <location>
        <begin position="239"/>
        <end position="265"/>
    </location>
</feature>
<dbReference type="AlphaFoldDB" id="A2FLT6"/>
<dbReference type="Proteomes" id="UP000001542">
    <property type="component" value="Unassembled WGS sequence"/>
</dbReference>
<feature type="transmembrane region" description="Helical" evidence="1">
    <location>
        <begin position="47"/>
        <end position="67"/>
    </location>
</feature>
<keyword evidence="1" id="KW-0812">Transmembrane</keyword>
<dbReference type="OrthoDB" id="10631120at2759"/>
<keyword evidence="1" id="KW-1133">Transmembrane helix</keyword>
<keyword evidence="1" id="KW-0472">Membrane</keyword>
<dbReference type="InParanoid" id="A2FLT6"/>
<evidence type="ECO:0000313" key="3">
    <source>
        <dbReference type="Proteomes" id="UP000001542"/>
    </source>
</evidence>
<gene>
    <name evidence="2" type="ORF">TVAG_080450</name>
</gene>
<evidence type="ECO:0008006" key="4">
    <source>
        <dbReference type="Google" id="ProtNLM"/>
    </source>
</evidence>
<evidence type="ECO:0000256" key="1">
    <source>
        <dbReference type="SAM" id="Phobius"/>
    </source>
</evidence>